<dbReference type="PIRSF" id="PIRSF000883">
    <property type="entry name" value="Pesterase_MJ0912"/>
    <property type="match status" value="1"/>
</dbReference>
<name>A0A521BZW9_9BACT</name>
<sequence length="224" mass="25430">MPALKAVLKALDEKNPEVWICLGDLVGYGPHPDECINEIRKRDFICVKGNHDAGITGELSKEVFRQPNRKVIDLSEDIVSEEQKKWVRDLPLIATNTEGDTKWIAAHASPVNPSKWEYLESAFKMRPMLAELEQQFCFIGHTHRPALVSEQIGINKFQPGLKYFINPGSVGQSRDGDYRASCAFLDTEKGIYENIRVEYEMEGVLSDLQSLGFSRREAEYLLKV</sequence>
<evidence type="ECO:0000313" key="4">
    <source>
        <dbReference type="Proteomes" id="UP000317557"/>
    </source>
</evidence>
<keyword evidence="4" id="KW-1185">Reference proteome</keyword>
<dbReference type="Pfam" id="PF12850">
    <property type="entry name" value="Metallophos_2"/>
    <property type="match status" value="1"/>
</dbReference>
<organism evidence="3 4">
    <name type="scientific">Gracilimonas mengyeensis</name>
    <dbReference type="NCBI Taxonomy" id="1302730"/>
    <lineage>
        <taxon>Bacteria</taxon>
        <taxon>Pseudomonadati</taxon>
        <taxon>Balneolota</taxon>
        <taxon>Balneolia</taxon>
        <taxon>Balneolales</taxon>
        <taxon>Balneolaceae</taxon>
        <taxon>Gracilimonas</taxon>
    </lineage>
</organism>
<evidence type="ECO:0000256" key="1">
    <source>
        <dbReference type="ARBA" id="ARBA00008950"/>
    </source>
</evidence>
<accession>A0A521BZW9</accession>
<evidence type="ECO:0000313" key="3">
    <source>
        <dbReference type="EMBL" id="SMO52766.1"/>
    </source>
</evidence>
<dbReference type="EMBL" id="FXTP01000004">
    <property type="protein sequence ID" value="SMO52766.1"/>
    <property type="molecule type" value="Genomic_DNA"/>
</dbReference>
<dbReference type="Proteomes" id="UP000317557">
    <property type="component" value="Unassembled WGS sequence"/>
</dbReference>
<dbReference type="PANTHER" id="PTHR42850">
    <property type="entry name" value="METALLOPHOSPHOESTERASE"/>
    <property type="match status" value="1"/>
</dbReference>
<protein>
    <submittedName>
        <fullName evidence="3">Predicted phosphodiesterase</fullName>
    </submittedName>
</protein>
<dbReference type="InterPro" id="IPR050126">
    <property type="entry name" value="Ap4A_hydrolase"/>
</dbReference>
<comment type="similarity">
    <text evidence="1">Belongs to the metallophosphoesterase superfamily. YfcE family.</text>
</comment>
<proteinExistence type="inferred from homology"/>
<dbReference type="GO" id="GO:0005737">
    <property type="term" value="C:cytoplasm"/>
    <property type="evidence" value="ECO:0007669"/>
    <property type="project" value="TreeGrafter"/>
</dbReference>
<dbReference type="InterPro" id="IPR011152">
    <property type="entry name" value="Pesterase_MJ0912"/>
</dbReference>
<dbReference type="PANTHER" id="PTHR42850:SF2">
    <property type="entry name" value="BLL5683 PROTEIN"/>
    <property type="match status" value="1"/>
</dbReference>
<dbReference type="CDD" id="cd00838">
    <property type="entry name" value="MPP_superfamily"/>
    <property type="match status" value="1"/>
</dbReference>
<evidence type="ECO:0000259" key="2">
    <source>
        <dbReference type="Pfam" id="PF12850"/>
    </source>
</evidence>
<dbReference type="InterPro" id="IPR029052">
    <property type="entry name" value="Metallo-depent_PP-like"/>
</dbReference>
<dbReference type="SUPFAM" id="SSF56300">
    <property type="entry name" value="Metallo-dependent phosphatases"/>
    <property type="match status" value="1"/>
</dbReference>
<dbReference type="Gene3D" id="3.60.21.10">
    <property type="match status" value="1"/>
</dbReference>
<feature type="domain" description="Calcineurin-like phosphoesterase" evidence="2">
    <location>
        <begin position="3"/>
        <end position="189"/>
    </location>
</feature>
<dbReference type="GO" id="GO:0016791">
    <property type="term" value="F:phosphatase activity"/>
    <property type="evidence" value="ECO:0007669"/>
    <property type="project" value="TreeGrafter"/>
</dbReference>
<gene>
    <name evidence="3" type="ORF">SAMN06265219_10431</name>
</gene>
<reference evidence="3 4" key="1">
    <citation type="submission" date="2017-05" db="EMBL/GenBank/DDBJ databases">
        <authorList>
            <person name="Varghese N."/>
            <person name="Submissions S."/>
        </authorList>
    </citation>
    <scope>NUCLEOTIDE SEQUENCE [LARGE SCALE GENOMIC DNA]</scope>
    <source>
        <strain evidence="3 4">DSM 21985</strain>
    </source>
</reference>
<dbReference type="AlphaFoldDB" id="A0A521BZW9"/>
<dbReference type="InterPro" id="IPR024654">
    <property type="entry name" value="Calcineurin-like_PHP_lpxH"/>
</dbReference>